<keyword evidence="2" id="KW-1185">Reference proteome</keyword>
<sequence>MFSKMKNIDTAFRHIRGFTMLVILCCAAITSYSIYKSFSSVALMQDKVYILANGKALEAFASDRKDNVPVEARDHVRTFHQFFFSLDPDDKVIKANVTKALYLADNSVKRIYDDLKENGYYSGIISGNISQTVIVDSVCIDINEYPYRFKCYARQNIIRTTSILNRNLITEGTLRNVSRSDNNPHGFLIERFNTLENKDLGTVNRKP</sequence>
<accession>A0A9X1H6W0</accession>
<name>A0A9X1H6W0_9FLAO</name>
<reference evidence="1 2" key="1">
    <citation type="journal article" date="2023" name="Antonie Van Leeuwenhoek">
        <title>Flavobacterium potami sp. nov., a multi-metal resistance genes harbouring bacterium isolated from shallow river silt.</title>
        <authorList>
            <person name="Li S."/>
            <person name="Mao S."/>
            <person name="Mu W."/>
            <person name="Guo B."/>
            <person name="Li C."/>
            <person name="Zhu Q."/>
            <person name="Hou X."/>
            <person name="Zhao Y."/>
            <person name="Wei S."/>
            <person name="Liu H."/>
            <person name="Liu A."/>
        </authorList>
    </citation>
    <scope>NUCLEOTIDE SEQUENCE [LARGE SCALE GENOMIC DNA]</scope>
    <source>
        <strain evidence="1 2">17A</strain>
    </source>
</reference>
<proteinExistence type="predicted"/>
<dbReference type="Proteomes" id="UP001139366">
    <property type="component" value="Unassembled WGS sequence"/>
</dbReference>
<evidence type="ECO:0000313" key="2">
    <source>
        <dbReference type="Proteomes" id="UP001139366"/>
    </source>
</evidence>
<evidence type="ECO:0000313" key="1">
    <source>
        <dbReference type="EMBL" id="MBZ4033843.1"/>
    </source>
</evidence>
<dbReference type="AlphaFoldDB" id="A0A9X1H6W0"/>
<protein>
    <submittedName>
        <fullName evidence="1">Conjugative transposon protein TraK</fullName>
    </submittedName>
</protein>
<dbReference type="EMBL" id="JAINUY010000001">
    <property type="protein sequence ID" value="MBZ4033843.1"/>
    <property type="molecule type" value="Genomic_DNA"/>
</dbReference>
<gene>
    <name evidence="1" type="primary">traK</name>
    <name evidence="1" type="ORF">K6T82_03635</name>
</gene>
<dbReference type="NCBIfam" id="TIGR03781">
    <property type="entry name" value="Bac_Flav_CT_K"/>
    <property type="match status" value="1"/>
</dbReference>
<dbReference type="InterPro" id="IPR022276">
    <property type="entry name" value="Conjug_transposon_TraK"/>
</dbReference>
<organism evidence="1 2">
    <name type="scientific">Flavobacterium potami</name>
    <dbReference type="NCBI Taxonomy" id="2872310"/>
    <lineage>
        <taxon>Bacteria</taxon>
        <taxon>Pseudomonadati</taxon>
        <taxon>Bacteroidota</taxon>
        <taxon>Flavobacteriia</taxon>
        <taxon>Flavobacteriales</taxon>
        <taxon>Flavobacteriaceae</taxon>
        <taxon>Flavobacterium</taxon>
    </lineage>
</organism>
<comment type="caution">
    <text evidence="1">The sequence shown here is derived from an EMBL/GenBank/DDBJ whole genome shotgun (WGS) entry which is preliminary data.</text>
</comment>